<dbReference type="InterPro" id="IPR005644">
    <property type="entry name" value="NolW-like"/>
</dbReference>
<keyword evidence="2" id="KW-0732">Signal</keyword>
<comment type="subcellular location">
    <subcellularLocation>
        <location evidence="5">Cell outer membrane</location>
    </subcellularLocation>
    <subcellularLocation>
        <location evidence="1">Membrane</location>
    </subcellularLocation>
</comment>
<dbReference type="GO" id="GO:0009279">
    <property type="term" value="C:cell outer membrane"/>
    <property type="evidence" value="ECO:0007669"/>
    <property type="project" value="UniProtKB-SubCell"/>
</dbReference>
<dbReference type="GO" id="GO:0009306">
    <property type="term" value="P:protein secretion"/>
    <property type="evidence" value="ECO:0007669"/>
    <property type="project" value="InterPro"/>
</dbReference>
<dbReference type="PANTHER" id="PTHR30332">
    <property type="entry name" value="PROBABLE GENERAL SECRETION PATHWAY PROTEIN D"/>
    <property type="match status" value="1"/>
</dbReference>
<evidence type="ECO:0000259" key="8">
    <source>
        <dbReference type="Pfam" id="PF03958"/>
    </source>
</evidence>
<gene>
    <name evidence="9" type="primary">gspD_2</name>
    <name evidence="9" type="ORF">V7x_40560</name>
</gene>
<dbReference type="Gene3D" id="3.30.1370.120">
    <property type="match status" value="3"/>
</dbReference>
<dbReference type="GO" id="GO:0015627">
    <property type="term" value="C:type II protein secretion system complex"/>
    <property type="evidence" value="ECO:0007669"/>
    <property type="project" value="TreeGrafter"/>
</dbReference>
<feature type="domain" description="NolW-like" evidence="8">
    <location>
        <begin position="164"/>
        <end position="226"/>
    </location>
</feature>
<evidence type="ECO:0000256" key="2">
    <source>
        <dbReference type="ARBA" id="ARBA00022729"/>
    </source>
</evidence>
<dbReference type="OrthoDB" id="9779724at2"/>
<reference evidence="9 10" key="1">
    <citation type="submission" date="2019-02" db="EMBL/GenBank/DDBJ databases">
        <title>Deep-cultivation of Planctomycetes and their phenomic and genomic characterization uncovers novel biology.</title>
        <authorList>
            <person name="Wiegand S."/>
            <person name="Jogler M."/>
            <person name="Boedeker C."/>
            <person name="Pinto D."/>
            <person name="Vollmers J."/>
            <person name="Rivas-Marin E."/>
            <person name="Kohn T."/>
            <person name="Peeters S.H."/>
            <person name="Heuer A."/>
            <person name="Rast P."/>
            <person name="Oberbeckmann S."/>
            <person name="Bunk B."/>
            <person name="Jeske O."/>
            <person name="Meyerdierks A."/>
            <person name="Storesund J.E."/>
            <person name="Kallscheuer N."/>
            <person name="Luecker S."/>
            <person name="Lage O.M."/>
            <person name="Pohl T."/>
            <person name="Merkel B.J."/>
            <person name="Hornburger P."/>
            <person name="Mueller R.-W."/>
            <person name="Bruemmer F."/>
            <person name="Labrenz M."/>
            <person name="Spormann A.M."/>
            <person name="Op Den Camp H."/>
            <person name="Overmann J."/>
            <person name="Amann R."/>
            <person name="Jetten M.S.M."/>
            <person name="Mascher T."/>
            <person name="Medema M.H."/>
            <person name="Devos D.P."/>
            <person name="Kaster A.-K."/>
            <person name="Ovreas L."/>
            <person name="Rohde M."/>
            <person name="Galperin M.Y."/>
            <person name="Jogler C."/>
        </authorList>
    </citation>
    <scope>NUCLEOTIDE SEQUENCE [LARGE SCALE GENOMIC DNA]</scope>
    <source>
        <strain evidence="9 10">V7</strain>
    </source>
</reference>
<dbReference type="PRINTS" id="PR00811">
    <property type="entry name" value="BCTERIALGSPD"/>
</dbReference>
<dbReference type="InterPro" id="IPR001775">
    <property type="entry name" value="GspD/PilQ"/>
</dbReference>
<name>A0A5C6FK15_9PLAN</name>
<keyword evidence="6" id="KW-1133">Transmembrane helix</keyword>
<protein>
    <submittedName>
        <fullName evidence="9">Putative type II secretion system protein D</fullName>
    </submittedName>
</protein>
<evidence type="ECO:0000259" key="7">
    <source>
        <dbReference type="Pfam" id="PF00263"/>
    </source>
</evidence>
<feature type="domain" description="NolW-like" evidence="8">
    <location>
        <begin position="376"/>
        <end position="534"/>
    </location>
</feature>
<evidence type="ECO:0000256" key="3">
    <source>
        <dbReference type="ARBA" id="ARBA00023136"/>
    </source>
</evidence>
<sequence length="803" mass="87501">MTRARHHHTQTRTRHVFHRVAYLVIAITTSLLASKPVPILAQNAEILPTFDGEKTTEPTIRIEFEGDIPLTDFVDYVSERLSVRIVYDESIRGRKVNLVAPDPIPVGTLLDLLQGILLSEGLVMTEADRLGVKRITTNDRIPQVSRPSETSDSLEQAGAAVPITQVFQLKESNPSEIADALRPFLTQPGASLIPLDRPRLLIITDVATNVRRAEQLINILDGDPSQVDVEFVPAKNVSVGQLAKQLAEILTAKQKALGTGEDEAIGLEVTIDQRTNSLILVGTPANIEKAKQLAERLDRALETTERSYTLRFFSPQRLDEIIRDLLKDRPIEPPYGSRAEGNLLIVDSTPDVLELVSRTIRQVDTREAPEAQSPIRFYKIKNVPAEELLETIQGIGANITNSPQRQGLAPNPRTTNELFLPGSNVPSVLTPSNVAPVQVLPTPPAVFDERLVPNTPLGATAVESNRESLAAGFVDGFPNDLVIEEGNNGPAGGLVGEANVTVDVHTNTIIVVATPEVQRIYASLIETLDKRRPQVLIEAQIVIIDTSDNYSLGVEIAGGDSEGPERLFAFSSYGLSEVDPSTGSLAIIPGVGFNGTLVDPSTADVVVQALADHRRARVLSRPRILVNDNAEGQLTSVIEVPFTSVNASQTVATTSFAGFAEAGTTINVVPTISEDNYLQLDYSVTLNSFTGTGSDGVPPPRQTNEVRSRITVPDGHTVIVGGLTSKNESYEINTIPWIELIPIVRDLASLQTSMWAETSLFVFLRPIILKEDEFKDLKYISEIELRRAELPSNFPTNAPLMIE</sequence>
<dbReference type="Proteomes" id="UP000316476">
    <property type="component" value="Unassembled WGS sequence"/>
</dbReference>
<evidence type="ECO:0000313" key="10">
    <source>
        <dbReference type="Proteomes" id="UP000316476"/>
    </source>
</evidence>
<evidence type="ECO:0000256" key="1">
    <source>
        <dbReference type="ARBA" id="ARBA00004370"/>
    </source>
</evidence>
<proteinExistence type="inferred from homology"/>
<accession>A0A5C6FK15</accession>
<evidence type="ECO:0000313" key="9">
    <source>
        <dbReference type="EMBL" id="TWU62327.1"/>
    </source>
</evidence>
<feature type="domain" description="Type II/III secretion system secretin-like" evidence="7">
    <location>
        <begin position="609"/>
        <end position="770"/>
    </location>
</feature>
<feature type="transmembrane region" description="Helical" evidence="6">
    <location>
        <begin position="20"/>
        <end position="41"/>
    </location>
</feature>
<keyword evidence="6" id="KW-0812">Transmembrane</keyword>
<evidence type="ECO:0000256" key="6">
    <source>
        <dbReference type="SAM" id="Phobius"/>
    </source>
</evidence>
<dbReference type="InterPro" id="IPR038591">
    <property type="entry name" value="NolW-like_sf"/>
</dbReference>
<feature type="domain" description="NolW-like" evidence="8">
    <location>
        <begin position="230"/>
        <end position="300"/>
    </location>
</feature>
<dbReference type="Pfam" id="PF00263">
    <property type="entry name" value="Secretin"/>
    <property type="match status" value="1"/>
</dbReference>
<dbReference type="PANTHER" id="PTHR30332:SF24">
    <property type="entry name" value="SECRETIN GSPD-RELATED"/>
    <property type="match status" value="1"/>
</dbReference>
<comment type="caution">
    <text evidence="9">The sequence shown here is derived from an EMBL/GenBank/DDBJ whole genome shotgun (WGS) entry which is preliminary data.</text>
</comment>
<organism evidence="9 10">
    <name type="scientific">Crateriforma conspicua</name>
    <dbReference type="NCBI Taxonomy" id="2527996"/>
    <lineage>
        <taxon>Bacteria</taxon>
        <taxon>Pseudomonadati</taxon>
        <taxon>Planctomycetota</taxon>
        <taxon>Planctomycetia</taxon>
        <taxon>Planctomycetales</taxon>
        <taxon>Planctomycetaceae</taxon>
        <taxon>Crateriforma</taxon>
    </lineage>
</organism>
<comment type="similarity">
    <text evidence="4">Belongs to the bacterial secretin family.</text>
</comment>
<dbReference type="InterPro" id="IPR050810">
    <property type="entry name" value="Bact_Secretion_Sys_Channel"/>
</dbReference>
<dbReference type="InterPro" id="IPR004846">
    <property type="entry name" value="T2SS/T3SS_dom"/>
</dbReference>
<dbReference type="EMBL" id="SJPZ01000002">
    <property type="protein sequence ID" value="TWU62327.1"/>
    <property type="molecule type" value="Genomic_DNA"/>
</dbReference>
<evidence type="ECO:0000256" key="4">
    <source>
        <dbReference type="RuleBase" id="RU004003"/>
    </source>
</evidence>
<evidence type="ECO:0000256" key="5">
    <source>
        <dbReference type="RuleBase" id="RU004004"/>
    </source>
</evidence>
<keyword evidence="3 6" id="KW-0472">Membrane</keyword>
<keyword evidence="5" id="KW-0813">Transport</keyword>
<dbReference type="AlphaFoldDB" id="A0A5C6FK15"/>
<dbReference type="Gene3D" id="3.55.50.30">
    <property type="match status" value="1"/>
</dbReference>
<dbReference type="Pfam" id="PF03958">
    <property type="entry name" value="Secretin_N"/>
    <property type="match status" value="3"/>
</dbReference>